<evidence type="ECO:0000256" key="1">
    <source>
        <dbReference type="ARBA" id="ARBA00022723"/>
    </source>
</evidence>
<keyword evidence="5" id="KW-1185">Reference proteome</keyword>
<proteinExistence type="predicted"/>
<organism evidence="4 5">
    <name type="scientific">Castellaniella defragrans (strain DSM 12143 / CCUG 39792 / 65Phen)</name>
    <name type="common">Alcaligenes defragrans</name>
    <dbReference type="NCBI Taxonomy" id="1437824"/>
    <lineage>
        <taxon>Bacteria</taxon>
        <taxon>Pseudomonadati</taxon>
        <taxon>Pseudomonadota</taxon>
        <taxon>Betaproteobacteria</taxon>
        <taxon>Burkholderiales</taxon>
        <taxon>Alcaligenaceae</taxon>
        <taxon>Castellaniella</taxon>
    </lineage>
</organism>
<dbReference type="AlphaFoldDB" id="W8WYV9"/>
<keyword evidence="1" id="KW-0479">Metal-binding</keyword>
<dbReference type="EMBL" id="HG916765">
    <property type="protein sequence ID" value="CDM24953.1"/>
    <property type="molecule type" value="Genomic_DNA"/>
</dbReference>
<dbReference type="Gene3D" id="3.40.718.10">
    <property type="entry name" value="Isopropylmalate Dehydrogenase"/>
    <property type="match status" value="1"/>
</dbReference>
<dbReference type="PANTHER" id="PTHR30004:SF6">
    <property type="entry name" value="D-THREONATE 4-PHOSPHATE DEHYDROGENASE"/>
    <property type="match status" value="1"/>
</dbReference>
<protein>
    <submittedName>
        <fullName evidence="4">4-hydroxythreonine-4-phosphate dehydrogenase</fullName>
        <ecNumber evidence="4">1.1.1.262</ecNumber>
    </submittedName>
</protein>
<reference evidence="4 5" key="1">
    <citation type="journal article" date="2014" name="BMC Microbiol.">
        <title>The oxygen-independent metabolism of cyclic monoterpenes in Castellaniella defragrans 65Phen.</title>
        <authorList>
            <person name="Petasch J."/>
            <person name="Disch E.M."/>
            <person name="Markert S."/>
            <person name="Becher D."/>
            <person name="Schweder T."/>
            <person name="Huttel B."/>
            <person name="Reinhardt R."/>
            <person name="Harder J."/>
        </authorList>
    </citation>
    <scope>NUCLEOTIDE SEQUENCE [LARGE SCALE GENOMIC DNA]</scope>
    <source>
        <strain evidence="4">65Phen</strain>
    </source>
</reference>
<keyword evidence="3" id="KW-0520">NAD</keyword>
<dbReference type="Proteomes" id="UP000019805">
    <property type="component" value="Chromosome"/>
</dbReference>
<evidence type="ECO:0000313" key="4">
    <source>
        <dbReference type="EMBL" id="CDM24953.1"/>
    </source>
</evidence>
<name>W8WYV9_CASD6</name>
<dbReference type="GO" id="GO:0051287">
    <property type="term" value="F:NAD binding"/>
    <property type="evidence" value="ECO:0007669"/>
    <property type="project" value="InterPro"/>
</dbReference>
<dbReference type="STRING" id="1437824.BN940_12511"/>
<dbReference type="Pfam" id="PF04166">
    <property type="entry name" value="PdxA"/>
    <property type="match status" value="1"/>
</dbReference>
<sequence>MPATPSDPGIPAAPAGAPLAITLGDAAGIGPELIAHLFAEGLPHPAVVYGDAGALRRACRALGLDGRLEIRPLDAPGAGTTQGVIGVLNRWDALPADLPWGREDARAGRGAYEYLCHAIDDALAGRVRALVTAPLHKGALHAAGIDFPGHTEILARRSGTADYAMMLANDELRVLLVTIHIALASVPAALSAAAELRAIRLAQRACRQAGIARPRIAVAGLNPHAGEGGAFGDEEARHIAPALAAARAEGLDASGPWPGDTVFMRARQGEFDIVVAQYHDQGLIPVKYLGLDEGVNVTVGLPFVRTSVDHGTAFDIAGRGLASPASLRAAMRMALRMTGDAPGRAPVPPG</sequence>
<dbReference type="RefSeq" id="WP_052355821.1">
    <property type="nucleotide sequence ID" value="NZ_HG916765.1"/>
</dbReference>
<dbReference type="SUPFAM" id="SSF53659">
    <property type="entry name" value="Isocitrate/Isopropylmalate dehydrogenase-like"/>
    <property type="match status" value="1"/>
</dbReference>
<dbReference type="NCBIfam" id="TIGR00557">
    <property type="entry name" value="pdxA"/>
    <property type="match status" value="1"/>
</dbReference>
<evidence type="ECO:0000256" key="3">
    <source>
        <dbReference type="ARBA" id="ARBA00023027"/>
    </source>
</evidence>
<accession>W8WYV9</accession>
<evidence type="ECO:0000256" key="2">
    <source>
        <dbReference type="ARBA" id="ARBA00023002"/>
    </source>
</evidence>
<dbReference type="OrthoDB" id="9801783at2"/>
<dbReference type="PATRIC" id="fig|1437824.5.peg.2471"/>
<dbReference type="InterPro" id="IPR005255">
    <property type="entry name" value="PdxA_fam"/>
</dbReference>
<keyword evidence="2 4" id="KW-0560">Oxidoreductase</keyword>
<gene>
    <name evidence="4" type="ORF">BN940_12511</name>
</gene>
<dbReference type="PANTHER" id="PTHR30004">
    <property type="entry name" value="4-HYDROXYTHREONINE-4-PHOSPHATE DEHYDROGENASE"/>
    <property type="match status" value="1"/>
</dbReference>
<dbReference type="GO" id="GO:0050570">
    <property type="term" value="F:4-hydroxythreonine-4-phosphate dehydrogenase activity"/>
    <property type="evidence" value="ECO:0007669"/>
    <property type="project" value="UniProtKB-EC"/>
</dbReference>
<dbReference type="EC" id="1.1.1.262" evidence="4"/>
<dbReference type="HOGENOM" id="CLU_040168_1_0_4"/>
<dbReference type="KEGG" id="cdn:BN940_12511"/>
<dbReference type="eggNOG" id="COG1995">
    <property type="taxonomic scope" value="Bacteria"/>
</dbReference>
<dbReference type="GO" id="GO:0046872">
    <property type="term" value="F:metal ion binding"/>
    <property type="evidence" value="ECO:0007669"/>
    <property type="project" value="UniProtKB-KW"/>
</dbReference>
<evidence type="ECO:0000313" key="5">
    <source>
        <dbReference type="Proteomes" id="UP000019805"/>
    </source>
</evidence>